<dbReference type="InterPro" id="IPR015424">
    <property type="entry name" value="PyrdxlP-dep_Trfase"/>
</dbReference>
<keyword evidence="6" id="KW-1185">Reference proteome</keyword>
<dbReference type="InterPro" id="IPR001597">
    <property type="entry name" value="ArAA_b-elim_lyase/Thr_aldolase"/>
</dbReference>
<dbReference type="RefSeq" id="WP_006720827.1">
    <property type="nucleotide sequence ID" value="NZ_CP085935.1"/>
</dbReference>
<evidence type="ECO:0000313" key="5">
    <source>
        <dbReference type="EMBL" id="EEA90600.1"/>
    </source>
</evidence>
<protein>
    <submittedName>
        <fullName evidence="5">Beta-eliminating lyase</fullName>
    </submittedName>
</protein>
<dbReference type="PANTHER" id="PTHR48097:SF5">
    <property type="entry name" value="LOW SPECIFICITY L-THREONINE ALDOLASE"/>
    <property type="match status" value="1"/>
</dbReference>
<dbReference type="SUPFAM" id="SSF53383">
    <property type="entry name" value="PLP-dependent transferases"/>
    <property type="match status" value="1"/>
</dbReference>
<dbReference type="OrthoDB" id="9774495at2"/>
<accession>B6GAS4</accession>
<evidence type="ECO:0000256" key="1">
    <source>
        <dbReference type="ARBA" id="ARBA00001933"/>
    </source>
</evidence>
<reference evidence="5 6" key="2">
    <citation type="submission" date="2008-10" db="EMBL/GenBank/DDBJ databases">
        <authorList>
            <person name="Fulton L."/>
            <person name="Clifton S."/>
            <person name="Fulton B."/>
            <person name="Xu J."/>
            <person name="Minx P."/>
            <person name="Pepin K.H."/>
            <person name="Johnson M."/>
            <person name="Thiruvilangam P."/>
            <person name="Bhonagiri V."/>
            <person name="Nash W.E."/>
            <person name="Mardis E.R."/>
            <person name="Wilson R.K."/>
        </authorList>
    </citation>
    <scope>NUCLEOTIDE SEQUENCE [LARGE SCALE GENOMIC DNA]</scope>
    <source>
        <strain evidence="5 6">DSM 13279</strain>
    </source>
</reference>
<dbReference type="Proteomes" id="UP000003560">
    <property type="component" value="Unassembled WGS sequence"/>
</dbReference>
<dbReference type="EMBL" id="ABXJ01000068">
    <property type="protein sequence ID" value="EEA90600.1"/>
    <property type="molecule type" value="Genomic_DNA"/>
</dbReference>
<keyword evidence="3" id="KW-0663">Pyridoxal phosphate</keyword>
<dbReference type="eggNOG" id="COG2008">
    <property type="taxonomic scope" value="Bacteria"/>
</dbReference>
<dbReference type="HOGENOM" id="CLU_049619_1_0_11"/>
<sequence>MHQFRNDYSEGAAPEVLDALLRTNGEQTPGYGADEHCAHAAELIREACGRPDAYVRFIPGGTAVNAMCISAFTDDFEGPILAADAHPTAHETGAIEACGRRILATNDPFGVLTPSEVERVYREHVAGGCHATRPAMLYLSNTSELGHVYTRAEFDALCDIAADLNLAVYMDGARMASALTAPGNDLTLEHLASRADAFTLGGTKAGMLFGEALVMSPRSDRGQRAIERIPYLTKRAGHMTAKGRLMGVQYEAAFDPDLRNEEGLLPYFAHARRANACAVQLAAGLEAAGFEPYVRTNGNQQFFWFDAALGGRVAQACGAELTPAVDPTGHDRIVLRFVTSWATQPEHVEELLTALADL</sequence>
<dbReference type="Gene3D" id="3.90.1150.10">
    <property type="entry name" value="Aspartate Aminotransferase, domain 1"/>
    <property type="match status" value="1"/>
</dbReference>
<evidence type="ECO:0000259" key="4">
    <source>
        <dbReference type="Pfam" id="PF01212"/>
    </source>
</evidence>
<name>B6GAS4_9ACTN</name>
<comment type="similarity">
    <text evidence="2">Belongs to the threonine aldolase family.</text>
</comment>
<dbReference type="STRING" id="445975.COLSTE_01174"/>
<dbReference type="GO" id="GO:0006520">
    <property type="term" value="P:amino acid metabolic process"/>
    <property type="evidence" value="ECO:0007669"/>
    <property type="project" value="InterPro"/>
</dbReference>
<evidence type="ECO:0000256" key="3">
    <source>
        <dbReference type="ARBA" id="ARBA00022898"/>
    </source>
</evidence>
<reference evidence="5 6" key="1">
    <citation type="submission" date="2008-10" db="EMBL/GenBank/DDBJ databases">
        <title>Draft genome sequence of Collinsella stercoris (DSM 13279).</title>
        <authorList>
            <person name="Sudarsanam P."/>
            <person name="Ley R."/>
            <person name="Guruge J."/>
            <person name="Turnbaugh P.J."/>
            <person name="Mahowald M."/>
            <person name="Liep D."/>
            <person name="Gordon J."/>
        </authorList>
    </citation>
    <scope>NUCLEOTIDE SEQUENCE [LARGE SCALE GENOMIC DNA]</scope>
    <source>
        <strain evidence="5 6">DSM 13279</strain>
    </source>
</reference>
<dbReference type="Pfam" id="PF01212">
    <property type="entry name" value="Beta_elim_lyase"/>
    <property type="match status" value="1"/>
</dbReference>
<dbReference type="PANTHER" id="PTHR48097">
    <property type="entry name" value="L-THREONINE ALDOLASE-RELATED"/>
    <property type="match status" value="1"/>
</dbReference>
<evidence type="ECO:0000313" key="6">
    <source>
        <dbReference type="Proteomes" id="UP000003560"/>
    </source>
</evidence>
<dbReference type="AlphaFoldDB" id="B6GAS4"/>
<comment type="cofactor">
    <cofactor evidence="1">
        <name>pyridoxal 5'-phosphate</name>
        <dbReference type="ChEBI" id="CHEBI:597326"/>
    </cofactor>
</comment>
<keyword evidence="5" id="KW-0456">Lyase</keyword>
<organism evidence="5 6">
    <name type="scientific">Collinsella stercoris DSM 13279</name>
    <dbReference type="NCBI Taxonomy" id="445975"/>
    <lineage>
        <taxon>Bacteria</taxon>
        <taxon>Bacillati</taxon>
        <taxon>Actinomycetota</taxon>
        <taxon>Coriobacteriia</taxon>
        <taxon>Coriobacteriales</taxon>
        <taxon>Coriobacteriaceae</taxon>
        <taxon>Collinsella</taxon>
    </lineage>
</organism>
<dbReference type="InterPro" id="IPR015421">
    <property type="entry name" value="PyrdxlP-dep_Trfase_major"/>
</dbReference>
<dbReference type="InterPro" id="IPR015422">
    <property type="entry name" value="PyrdxlP-dep_Trfase_small"/>
</dbReference>
<gene>
    <name evidence="5" type="ORF">COLSTE_01174</name>
</gene>
<comment type="caution">
    <text evidence="5">The sequence shown here is derived from an EMBL/GenBank/DDBJ whole genome shotgun (WGS) entry which is preliminary data.</text>
</comment>
<proteinExistence type="inferred from homology"/>
<feature type="domain" description="Aromatic amino acid beta-eliminating lyase/threonine aldolase" evidence="4">
    <location>
        <begin position="5"/>
        <end position="300"/>
    </location>
</feature>
<dbReference type="GeneID" id="98001876"/>
<evidence type="ECO:0000256" key="2">
    <source>
        <dbReference type="ARBA" id="ARBA00006966"/>
    </source>
</evidence>
<dbReference type="Gene3D" id="3.40.640.10">
    <property type="entry name" value="Type I PLP-dependent aspartate aminotransferase-like (Major domain)"/>
    <property type="match status" value="1"/>
</dbReference>
<dbReference type="GO" id="GO:0016829">
    <property type="term" value="F:lyase activity"/>
    <property type="evidence" value="ECO:0007669"/>
    <property type="project" value="UniProtKB-KW"/>
</dbReference>